<evidence type="ECO:0000313" key="3">
    <source>
        <dbReference type="Proteomes" id="UP000555552"/>
    </source>
</evidence>
<protein>
    <submittedName>
        <fullName evidence="2">Uncharacterized protein</fullName>
    </submittedName>
</protein>
<comment type="caution">
    <text evidence="2">The sequence shown here is derived from an EMBL/GenBank/DDBJ whole genome shotgun (WGS) entry which is preliminary data.</text>
</comment>
<evidence type="ECO:0000256" key="1">
    <source>
        <dbReference type="SAM" id="MobiDB-lite"/>
    </source>
</evidence>
<feature type="region of interest" description="Disordered" evidence="1">
    <location>
        <begin position="1"/>
        <end position="22"/>
    </location>
</feature>
<organism evidence="2 3">
    <name type="scientific">Pseudokineococcus marinus</name>
    <dbReference type="NCBI Taxonomy" id="351215"/>
    <lineage>
        <taxon>Bacteria</taxon>
        <taxon>Bacillati</taxon>
        <taxon>Actinomycetota</taxon>
        <taxon>Actinomycetes</taxon>
        <taxon>Kineosporiales</taxon>
        <taxon>Kineosporiaceae</taxon>
        <taxon>Pseudokineococcus</taxon>
    </lineage>
</organism>
<gene>
    <name evidence="2" type="ORF">HLB09_16870</name>
</gene>
<sequence>MTMTSSRDGSAPDGAGSLEQLLPPRRRGAGATVAVVAVAVLLAAWASPQLLRPSVWDGTGAGVVATFTDAPSRVLTTTLTDTESWTPFTVVDVEDVPGARVVDAWLLTGADAEVAGRGVAEAPTTLDDHLGRVLPASGAGHLPQRLASGGPVALLVLWDVEDCGALVEGTEPVAELRNVVGARTTDTLADFSAPDVALVGAPEGEATALACPRG</sequence>
<accession>A0A849BN41</accession>
<keyword evidence="3" id="KW-1185">Reference proteome</keyword>
<evidence type="ECO:0000313" key="2">
    <source>
        <dbReference type="EMBL" id="NNH24729.1"/>
    </source>
</evidence>
<dbReference type="Proteomes" id="UP000555552">
    <property type="component" value="Unassembled WGS sequence"/>
</dbReference>
<reference evidence="2 3" key="1">
    <citation type="submission" date="2020-05" db="EMBL/GenBank/DDBJ databases">
        <title>MicrobeNet Type strains.</title>
        <authorList>
            <person name="Nicholson A.C."/>
        </authorList>
    </citation>
    <scope>NUCLEOTIDE SEQUENCE [LARGE SCALE GENOMIC DNA]</scope>
    <source>
        <strain evidence="2 3">JCM 14547</strain>
    </source>
</reference>
<dbReference type="EMBL" id="JABEMA010000481">
    <property type="protein sequence ID" value="NNH24729.1"/>
    <property type="molecule type" value="Genomic_DNA"/>
</dbReference>
<dbReference type="AlphaFoldDB" id="A0A849BN41"/>
<name>A0A849BN41_9ACTN</name>
<dbReference type="RefSeq" id="WP_171204443.1">
    <property type="nucleotide sequence ID" value="NZ_JABEMA010000481.1"/>
</dbReference>
<proteinExistence type="predicted"/>